<dbReference type="Proteomes" id="UP000321261">
    <property type="component" value="Unassembled WGS sequence"/>
</dbReference>
<evidence type="ECO:0000256" key="1">
    <source>
        <dbReference type="SAM" id="MobiDB-lite"/>
    </source>
</evidence>
<evidence type="ECO:0000313" key="2">
    <source>
        <dbReference type="EMBL" id="TWF74922.1"/>
    </source>
</evidence>
<comment type="caution">
    <text evidence="2">The sequence shown here is derived from an EMBL/GenBank/DDBJ whole genome shotgun (WGS) entry which is preliminary data.</text>
</comment>
<protein>
    <submittedName>
        <fullName evidence="2">Uncharacterized protein</fullName>
    </submittedName>
</protein>
<reference evidence="2 3" key="1">
    <citation type="submission" date="2019-06" db="EMBL/GenBank/DDBJ databases">
        <title>Sequencing the genomes of 1000 actinobacteria strains.</title>
        <authorList>
            <person name="Klenk H.-P."/>
        </authorList>
    </citation>
    <scope>NUCLEOTIDE SEQUENCE [LARGE SCALE GENOMIC DNA]</scope>
    <source>
        <strain evidence="2 3">DSM 45671</strain>
    </source>
</reference>
<evidence type="ECO:0000313" key="3">
    <source>
        <dbReference type="Proteomes" id="UP000321261"/>
    </source>
</evidence>
<sequence>MRVIRAMLCMPRLRRGGSSTTGTPPSRRTRVRRGCFSAVRSRTSCSIAWAASTCPKPSTSESGRPAATAGVRAPLPEGAHRAESHGVGHREQRRRVEAAGWRATELRPRAMTMTGARVHRSPRSRHRLLGHLPTHCIHSGLPPRFPPATARRRLSTTGQLVGDPIHELIGASTAALPAGTHSSDASLESASPSRCSMPRTDSRCAPRGCAFHPPLAISAPHAATKRMDTRGTPRPRVRASDGTPSHHLPPSCRTN</sequence>
<accession>A0A561SJC6</accession>
<feature type="compositionally biased region" description="Low complexity" evidence="1">
    <location>
        <begin position="16"/>
        <end position="26"/>
    </location>
</feature>
<feature type="region of interest" description="Disordered" evidence="1">
    <location>
        <begin position="220"/>
        <end position="255"/>
    </location>
</feature>
<dbReference type="AlphaFoldDB" id="A0A561SJC6"/>
<keyword evidence="3" id="KW-1185">Reference proteome</keyword>
<name>A0A561SJC6_9PSEU</name>
<feature type="region of interest" description="Disordered" evidence="1">
    <location>
        <begin position="12"/>
        <end position="31"/>
    </location>
</feature>
<feature type="compositionally biased region" description="Low complexity" evidence="1">
    <location>
        <begin position="182"/>
        <end position="193"/>
    </location>
</feature>
<dbReference type="EMBL" id="VIWU01000001">
    <property type="protein sequence ID" value="TWF74922.1"/>
    <property type="molecule type" value="Genomic_DNA"/>
</dbReference>
<gene>
    <name evidence="2" type="ORF">FHX44_11806</name>
</gene>
<proteinExistence type="predicted"/>
<organism evidence="2 3">
    <name type="scientific">Pseudonocardia hierapolitana</name>
    <dbReference type="NCBI Taxonomy" id="1128676"/>
    <lineage>
        <taxon>Bacteria</taxon>
        <taxon>Bacillati</taxon>
        <taxon>Actinomycetota</taxon>
        <taxon>Actinomycetes</taxon>
        <taxon>Pseudonocardiales</taxon>
        <taxon>Pseudonocardiaceae</taxon>
        <taxon>Pseudonocardia</taxon>
    </lineage>
</organism>
<feature type="region of interest" description="Disordered" evidence="1">
    <location>
        <begin position="177"/>
        <end position="199"/>
    </location>
</feature>